<feature type="transmembrane region" description="Helical" evidence="7">
    <location>
        <begin position="207"/>
        <end position="225"/>
    </location>
</feature>
<organism evidence="9 10">
    <name type="scientific">Evansella alkalicola</name>
    <dbReference type="NCBI Taxonomy" id="745819"/>
    <lineage>
        <taxon>Bacteria</taxon>
        <taxon>Bacillati</taxon>
        <taxon>Bacillota</taxon>
        <taxon>Bacilli</taxon>
        <taxon>Bacillales</taxon>
        <taxon>Bacillaceae</taxon>
        <taxon>Evansella</taxon>
    </lineage>
</organism>
<feature type="transmembrane region" description="Helical" evidence="7">
    <location>
        <begin position="142"/>
        <end position="163"/>
    </location>
</feature>
<keyword evidence="10" id="KW-1185">Reference proteome</keyword>
<evidence type="ECO:0000256" key="4">
    <source>
        <dbReference type="ARBA" id="ARBA00022692"/>
    </source>
</evidence>
<feature type="transmembrane region" description="Helical" evidence="7">
    <location>
        <begin position="118"/>
        <end position="136"/>
    </location>
</feature>
<evidence type="ECO:0000256" key="1">
    <source>
        <dbReference type="ARBA" id="ARBA00004651"/>
    </source>
</evidence>
<evidence type="ECO:0000256" key="2">
    <source>
        <dbReference type="ARBA" id="ARBA00007362"/>
    </source>
</evidence>
<dbReference type="InterPro" id="IPR050638">
    <property type="entry name" value="AA-Vitamin_Transporters"/>
</dbReference>
<dbReference type="EMBL" id="JAHQCR010000045">
    <property type="protein sequence ID" value="MBU9721855.1"/>
    <property type="molecule type" value="Genomic_DNA"/>
</dbReference>
<protein>
    <submittedName>
        <fullName evidence="9">DMT family transporter</fullName>
    </submittedName>
</protein>
<keyword evidence="4 7" id="KW-0812">Transmembrane</keyword>
<feature type="transmembrane region" description="Helical" evidence="7">
    <location>
        <begin position="59"/>
        <end position="79"/>
    </location>
</feature>
<evidence type="ECO:0000256" key="7">
    <source>
        <dbReference type="SAM" id="Phobius"/>
    </source>
</evidence>
<reference evidence="9 10" key="1">
    <citation type="submission" date="2021-06" db="EMBL/GenBank/DDBJ databases">
        <title>Bacillus sp. RD4P76, an endophyte from a halophyte.</title>
        <authorList>
            <person name="Sun J.-Q."/>
        </authorList>
    </citation>
    <scope>NUCLEOTIDE SEQUENCE [LARGE SCALE GENOMIC DNA]</scope>
    <source>
        <strain evidence="9 10">JCM 17098</strain>
    </source>
</reference>
<evidence type="ECO:0000259" key="8">
    <source>
        <dbReference type="Pfam" id="PF00892"/>
    </source>
</evidence>
<accession>A0ABS6JTW2</accession>
<evidence type="ECO:0000256" key="6">
    <source>
        <dbReference type="ARBA" id="ARBA00023136"/>
    </source>
</evidence>
<evidence type="ECO:0000313" key="9">
    <source>
        <dbReference type="EMBL" id="MBU9721855.1"/>
    </source>
</evidence>
<dbReference type="SUPFAM" id="SSF103481">
    <property type="entry name" value="Multidrug resistance efflux transporter EmrE"/>
    <property type="match status" value="2"/>
</dbReference>
<dbReference type="Pfam" id="PF00892">
    <property type="entry name" value="EamA"/>
    <property type="match status" value="2"/>
</dbReference>
<keyword evidence="5 7" id="KW-1133">Transmembrane helix</keyword>
<name>A0ABS6JTW2_9BACI</name>
<dbReference type="InterPro" id="IPR037185">
    <property type="entry name" value="EmrE-like"/>
</dbReference>
<feature type="transmembrane region" description="Helical" evidence="7">
    <location>
        <begin position="263"/>
        <end position="285"/>
    </location>
</feature>
<dbReference type="PANTHER" id="PTHR32322">
    <property type="entry name" value="INNER MEMBRANE TRANSPORTER"/>
    <property type="match status" value="1"/>
</dbReference>
<sequence>MIILGAALWGTIGLFVQGLYDLGFSPIEVVTIRVTVAFLALFFYILLKKRSSLHIKIKHIPFFLGTGICSIVFFNWAYFTAIQEMNLSIAAVLLYTGPMFVAIMSRIFFKELFTPQKLIALCTTFIGCILVIQLFPLNTSTLSLYGVLVGLGSGFGYALYSIFGKAALSSYSSLTTTLYTFLVATLALVPTSGLVMQGTGPWNLEAVMISLGLGIIPTVIAYLLYTSGLNKVETSKASIASTIEPVVAALIGVFVFHDVLSPLQMLGILFILSGVLFINMNGRLFQRDSLIKKKAVS</sequence>
<dbReference type="Proteomes" id="UP000790580">
    <property type="component" value="Unassembled WGS sequence"/>
</dbReference>
<feature type="transmembrane region" description="Helical" evidence="7">
    <location>
        <begin position="28"/>
        <end position="47"/>
    </location>
</feature>
<evidence type="ECO:0000313" key="10">
    <source>
        <dbReference type="Proteomes" id="UP000790580"/>
    </source>
</evidence>
<feature type="transmembrane region" description="Helical" evidence="7">
    <location>
        <begin position="85"/>
        <end position="109"/>
    </location>
</feature>
<comment type="caution">
    <text evidence="9">The sequence shown here is derived from an EMBL/GenBank/DDBJ whole genome shotgun (WGS) entry which is preliminary data.</text>
</comment>
<feature type="domain" description="EamA" evidence="8">
    <location>
        <begin position="1"/>
        <end position="132"/>
    </location>
</feature>
<feature type="domain" description="EamA" evidence="8">
    <location>
        <begin position="145"/>
        <end position="279"/>
    </location>
</feature>
<evidence type="ECO:0000256" key="5">
    <source>
        <dbReference type="ARBA" id="ARBA00022989"/>
    </source>
</evidence>
<gene>
    <name evidence="9" type="ORF">KS407_10460</name>
</gene>
<comment type="subcellular location">
    <subcellularLocation>
        <location evidence="1">Cell membrane</location>
        <topology evidence="1">Multi-pass membrane protein</topology>
    </subcellularLocation>
</comment>
<dbReference type="PANTHER" id="PTHR32322:SF18">
    <property type="entry name" value="S-ADENOSYLMETHIONINE_S-ADENOSYLHOMOCYSTEINE TRANSPORTER"/>
    <property type="match status" value="1"/>
</dbReference>
<keyword evidence="3" id="KW-1003">Cell membrane</keyword>
<evidence type="ECO:0000256" key="3">
    <source>
        <dbReference type="ARBA" id="ARBA00022475"/>
    </source>
</evidence>
<proteinExistence type="inferred from homology"/>
<keyword evidence="6 7" id="KW-0472">Membrane</keyword>
<comment type="similarity">
    <text evidence="2">Belongs to the EamA transporter family.</text>
</comment>
<dbReference type="InterPro" id="IPR000620">
    <property type="entry name" value="EamA_dom"/>
</dbReference>
<feature type="transmembrane region" description="Helical" evidence="7">
    <location>
        <begin position="237"/>
        <end position="257"/>
    </location>
</feature>
<feature type="transmembrane region" description="Helical" evidence="7">
    <location>
        <begin position="175"/>
        <end position="195"/>
    </location>
</feature>
<dbReference type="Gene3D" id="1.10.3730.20">
    <property type="match status" value="2"/>
</dbReference>